<dbReference type="InterPro" id="IPR000620">
    <property type="entry name" value="EamA_dom"/>
</dbReference>
<evidence type="ECO:0000313" key="9">
    <source>
        <dbReference type="Proteomes" id="UP000007967"/>
    </source>
</evidence>
<feature type="transmembrane region" description="Helical" evidence="6">
    <location>
        <begin position="278"/>
        <end position="294"/>
    </location>
</feature>
<dbReference type="SUPFAM" id="SSF103481">
    <property type="entry name" value="Multidrug resistance efflux transporter EmrE"/>
    <property type="match status" value="2"/>
</dbReference>
<dbReference type="KEGG" id="kfl:Kfla_6918"/>
<feature type="domain" description="EamA" evidence="7">
    <location>
        <begin position="15"/>
        <end position="152"/>
    </location>
</feature>
<evidence type="ECO:0000256" key="5">
    <source>
        <dbReference type="ARBA" id="ARBA00023136"/>
    </source>
</evidence>
<evidence type="ECO:0000256" key="2">
    <source>
        <dbReference type="ARBA" id="ARBA00007362"/>
    </source>
</evidence>
<keyword evidence="5 6" id="KW-0472">Membrane</keyword>
<comment type="similarity">
    <text evidence="2">Belongs to the EamA transporter family.</text>
</comment>
<dbReference type="Proteomes" id="UP000007967">
    <property type="component" value="Chromosome"/>
</dbReference>
<feature type="transmembrane region" description="Helical" evidence="6">
    <location>
        <begin position="192"/>
        <end position="217"/>
    </location>
</feature>
<dbReference type="PANTHER" id="PTHR32322">
    <property type="entry name" value="INNER MEMBRANE TRANSPORTER"/>
    <property type="match status" value="1"/>
</dbReference>
<reference evidence="9" key="1">
    <citation type="submission" date="2009-09" db="EMBL/GenBank/DDBJ databases">
        <title>The complete genome of Kribbella flavida DSM 17836.</title>
        <authorList>
            <consortium name="US DOE Joint Genome Institute (JGI-PGF)"/>
            <person name="Lucas S."/>
            <person name="Copeland A."/>
            <person name="Lapidus A."/>
            <person name="Glavina del Rio T."/>
            <person name="Dalin E."/>
            <person name="Tice H."/>
            <person name="Bruce D."/>
            <person name="Goodwin L."/>
            <person name="Pitluck S."/>
            <person name="Kyrpides N."/>
            <person name="Mavromatis K."/>
            <person name="Ivanova N."/>
            <person name="Saunders E."/>
            <person name="Brettin T."/>
            <person name="Detter J.C."/>
            <person name="Han C."/>
            <person name="Larimer F."/>
            <person name="Land M."/>
            <person name="Hauser L."/>
            <person name="Markowitz V."/>
            <person name="Cheng J.-F."/>
            <person name="Hugenholtz P."/>
            <person name="Woyke T."/>
            <person name="Wu D."/>
            <person name="Pukall R."/>
            <person name="Klenk H.-P."/>
            <person name="Eisen J.A."/>
        </authorList>
    </citation>
    <scope>NUCLEOTIDE SEQUENCE [LARGE SCALE GENOMIC DNA]</scope>
    <source>
        <strain evidence="9">DSM 17836 / JCM 10339 / NBRC 14399</strain>
    </source>
</reference>
<evidence type="ECO:0000313" key="8">
    <source>
        <dbReference type="EMBL" id="ADB35907.1"/>
    </source>
</evidence>
<feature type="transmembrane region" description="Helical" evidence="6">
    <location>
        <begin position="254"/>
        <end position="272"/>
    </location>
</feature>
<dbReference type="AlphaFoldDB" id="D2Q3N5"/>
<feature type="transmembrane region" description="Helical" evidence="6">
    <location>
        <begin position="162"/>
        <end position="180"/>
    </location>
</feature>
<name>D2Q3N5_KRIFD</name>
<proteinExistence type="inferred from homology"/>
<keyword evidence="9" id="KW-1185">Reference proteome</keyword>
<organism evidence="8 9">
    <name type="scientific">Kribbella flavida (strain DSM 17836 / JCM 10339 / NBRC 14399)</name>
    <dbReference type="NCBI Taxonomy" id="479435"/>
    <lineage>
        <taxon>Bacteria</taxon>
        <taxon>Bacillati</taxon>
        <taxon>Actinomycetota</taxon>
        <taxon>Actinomycetes</taxon>
        <taxon>Propionibacteriales</taxon>
        <taxon>Kribbellaceae</taxon>
        <taxon>Kribbella</taxon>
    </lineage>
</organism>
<feature type="transmembrane region" description="Helical" evidence="6">
    <location>
        <begin position="48"/>
        <end position="67"/>
    </location>
</feature>
<dbReference type="STRING" id="479435.Kfla_6918"/>
<feature type="transmembrane region" description="Helical" evidence="6">
    <location>
        <begin position="79"/>
        <end position="100"/>
    </location>
</feature>
<keyword evidence="4 6" id="KW-1133">Transmembrane helix</keyword>
<dbReference type="Pfam" id="PF00892">
    <property type="entry name" value="EamA"/>
    <property type="match status" value="2"/>
</dbReference>
<dbReference type="InterPro" id="IPR050638">
    <property type="entry name" value="AA-Vitamin_Transporters"/>
</dbReference>
<evidence type="ECO:0000259" key="7">
    <source>
        <dbReference type="Pfam" id="PF00892"/>
    </source>
</evidence>
<reference evidence="8 9" key="2">
    <citation type="journal article" date="2010" name="Stand. Genomic Sci.">
        <title>Complete genome sequence of Kribbella flavida type strain (IFO 14399).</title>
        <authorList>
            <person name="Pukall R."/>
            <person name="Lapidus A."/>
            <person name="Glavina Del Rio T."/>
            <person name="Copeland A."/>
            <person name="Tice H."/>
            <person name="Cheng J.-F."/>
            <person name="Lucas S."/>
            <person name="Chen F."/>
            <person name="Nolan M."/>
            <person name="LaButti K."/>
            <person name="Pati A."/>
            <person name="Ivanova N."/>
            <person name="Mavrommatis K."/>
            <person name="Mikhailova N."/>
            <person name="Pitluck S."/>
            <person name="Bruce D."/>
            <person name="Goodwin L."/>
            <person name="Land M."/>
            <person name="Hauser L."/>
            <person name="Chang Y.-J."/>
            <person name="Jeffries C.D."/>
            <person name="Chen A."/>
            <person name="Palaniappan K."/>
            <person name="Chain P."/>
            <person name="Rohde M."/>
            <person name="Goeker M."/>
            <person name="Bristow J."/>
            <person name="Eisen J.A."/>
            <person name="Markowitz V."/>
            <person name="Hugenholtz P."/>
            <person name="Kyrpides N.C."/>
            <person name="Klenk H.-P."/>
            <person name="Brettin T."/>
        </authorList>
    </citation>
    <scope>NUCLEOTIDE SEQUENCE [LARGE SCALE GENOMIC DNA]</scope>
    <source>
        <strain evidence="9">DSM 17836 / JCM 10339 / NBRC 14399</strain>
    </source>
</reference>
<evidence type="ECO:0000256" key="6">
    <source>
        <dbReference type="SAM" id="Phobius"/>
    </source>
</evidence>
<feature type="transmembrane region" description="Helical" evidence="6">
    <location>
        <begin position="137"/>
        <end position="156"/>
    </location>
</feature>
<gene>
    <name evidence="8" type="ordered locus">Kfla_6918</name>
</gene>
<dbReference type="InterPro" id="IPR037185">
    <property type="entry name" value="EmrE-like"/>
</dbReference>
<feature type="transmembrane region" description="Helical" evidence="6">
    <location>
        <begin position="223"/>
        <end position="242"/>
    </location>
</feature>
<dbReference type="EMBL" id="CP001736">
    <property type="protein sequence ID" value="ADB35907.1"/>
    <property type="molecule type" value="Genomic_DNA"/>
</dbReference>
<keyword evidence="3 6" id="KW-0812">Transmembrane</keyword>
<dbReference type="HOGENOM" id="CLU_033863_9_2_11"/>
<dbReference type="PANTHER" id="PTHR32322:SF2">
    <property type="entry name" value="EAMA DOMAIN-CONTAINING PROTEIN"/>
    <property type="match status" value="1"/>
</dbReference>
<evidence type="ECO:0000256" key="1">
    <source>
        <dbReference type="ARBA" id="ARBA00004141"/>
    </source>
</evidence>
<accession>D2Q3N5</accession>
<dbReference type="OrthoDB" id="4937919at2"/>
<comment type="subcellular location">
    <subcellularLocation>
        <location evidence="1">Membrane</location>
        <topology evidence="1">Multi-pass membrane protein</topology>
    </subcellularLocation>
</comment>
<dbReference type="GO" id="GO:0016020">
    <property type="term" value="C:membrane"/>
    <property type="evidence" value="ECO:0007669"/>
    <property type="project" value="UniProtKB-SubCell"/>
</dbReference>
<sequence length="300" mass="30102">MPSRLSVTAAPTSRNGITLLVLAGVLWGTGGLAGSILASSTGLTPVAVAEYRLLTGGALITGYALVTRRLAGAPRGPEALFRIATVGLLLACFQAAYFAAVAATSVGLATLTTMVAVPILITAGTALLDRRRPARRAVISLVVALAGLVLLIGTPTAGAHRLAGTGLALLAAAGFAALSLDRREALPGLDRISTIGLGFLAGGLLLLPVALTVGMSIPVQPAAIGAVLFLGLVPTAVAYGSYFTGLRYAGPRAAIIAVLLEPLTATLLAALVQQEQLSGPQVLGALLILLSTTIRHNAAG</sequence>
<evidence type="ECO:0000256" key="3">
    <source>
        <dbReference type="ARBA" id="ARBA00022692"/>
    </source>
</evidence>
<protein>
    <recommendedName>
        <fullName evidence="7">EamA domain-containing protein</fullName>
    </recommendedName>
</protein>
<feature type="transmembrane region" description="Helical" evidence="6">
    <location>
        <begin position="106"/>
        <end position="128"/>
    </location>
</feature>
<dbReference type="eggNOG" id="COG0697">
    <property type="taxonomic scope" value="Bacteria"/>
</dbReference>
<evidence type="ECO:0000256" key="4">
    <source>
        <dbReference type="ARBA" id="ARBA00022989"/>
    </source>
</evidence>
<feature type="domain" description="EamA" evidence="7">
    <location>
        <begin position="164"/>
        <end position="293"/>
    </location>
</feature>